<dbReference type="AlphaFoldDB" id="A0AAJ0D8B6"/>
<comment type="similarity">
    <text evidence="2 7">Belongs to the TPT transporter family. SLC35D subfamily.</text>
</comment>
<keyword evidence="7" id="KW-0762">Sugar transport</keyword>
<evidence type="ECO:0000256" key="4">
    <source>
        <dbReference type="ARBA" id="ARBA00022692"/>
    </source>
</evidence>
<comment type="subcellular location">
    <subcellularLocation>
        <location evidence="7">Golgi apparatus membrane</location>
        <topology evidence="7">Multi-pass membrane protein</topology>
    </subcellularLocation>
    <subcellularLocation>
        <location evidence="7">Cytoplasmic vesicle membrane</location>
        <topology evidence="7">Multi-pass membrane protein</topology>
    </subcellularLocation>
    <subcellularLocation>
        <location evidence="7">Endoplasmic reticulum membrane</location>
        <topology evidence="7">Multi-pass membrane protein</topology>
    </subcellularLocation>
</comment>
<keyword evidence="7" id="KW-0256">Endoplasmic reticulum</keyword>
<evidence type="ECO:0000313" key="9">
    <source>
        <dbReference type="EMBL" id="KAK3048671.1"/>
    </source>
</evidence>
<sequence>MADEKRTGDHIIELDDKQPNGQFQAAPRPAQPAMAASPAASQLANNPVVSILGYCVSSILMTVANKYVVNGRAFNLNFFLLAVQSLVCLLAITTAKASGFINFRDFHSGEAKKWFPISLLLIGMIYTSTKALQFLSIPVYTIFKNLTIILIAYGEVLWFGGSVTGMALLSFGLMVMSSVIAAWADIQHVMTSYGGDALTSEAAEQISTLNAGYMWMLFNCVCTASFTLGMRKRIKLTNFKDFDTMFYNNLLSLPVLLICSLFLENWSSSNLALNFPPDSRNYLIGAMIFTGLSSILISYASANCMRVTSSTTYSMVGALNKIPIAISGLVFFNVPATVVSVGAIVLGCVSGLVYTVAKIWQKEAAGKQGGAGGILPTTSTTSASSQSMRDSLKL</sequence>
<feature type="transmembrane region" description="Helical" evidence="7">
    <location>
        <begin position="76"/>
        <end position="94"/>
    </location>
</feature>
<keyword evidence="10" id="KW-1185">Reference proteome</keyword>
<dbReference type="GO" id="GO:0030659">
    <property type="term" value="C:cytoplasmic vesicle membrane"/>
    <property type="evidence" value="ECO:0007669"/>
    <property type="project" value="UniProtKB-SubCell"/>
</dbReference>
<feature type="transmembrane region" description="Helical" evidence="7">
    <location>
        <begin position="242"/>
        <end position="263"/>
    </location>
</feature>
<evidence type="ECO:0000256" key="5">
    <source>
        <dbReference type="ARBA" id="ARBA00022989"/>
    </source>
</evidence>
<gene>
    <name evidence="9" type="primary">VRG4</name>
    <name evidence="9" type="ORF">LTR09_009980</name>
</gene>
<protein>
    <recommendedName>
        <fullName evidence="7">GDP-mannose transporter</fullName>
        <shortName evidence="7">GMT</shortName>
    </recommendedName>
</protein>
<keyword evidence="4 7" id="KW-0812">Transmembrane</keyword>
<feature type="transmembrane region" description="Helical" evidence="7">
    <location>
        <begin position="156"/>
        <end position="184"/>
    </location>
</feature>
<dbReference type="NCBIfam" id="TIGR00803">
    <property type="entry name" value="nst"/>
    <property type="match status" value="1"/>
</dbReference>
<feature type="transmembrane region" description="Helical" evidence="7">
    <location>
        <begin position="212"/>
        <end position="230"/>
    </location>
</feature>
<dbReference type="PANTHER" id="PTHR11132">
    <property type="entry name" value="SOLUTE CARRIER FAMILY 35"/>
    <property type="match status" value="1"/>
</dbReference>
<dbReference type="InterPro" id="IPR050186">
    <property type="entry name" value="TPT_transporter"/>
</dbReference>
<feature type="region of interest" description="Disordered" evidence="8">
    <location>
        <begin position="1"/>
        <end position="26"/>
    </location>
</feature>
<feature type="compositionally biased region" description="Basic and acidic residues" evidence="8">
    <location>
        <begin position="1"/>
        <end position="18"/>
    </location>
</feature>
<keyword evidence="7" id="KW-0813">Transport</keyword>
<evidence type="ECO:0000256" key="1">
    <source>
        <dbReference type="ARBA" id="ARBA00003420"/>
    </source>
</evidence>
<organism evidence="9 10">
    <name type="scientific">Extremus antarcticus</name>
    <dbReference type="NCBI Taxonomy" id="702011"/>
    <lineage>
        <taxon>Eukaryota</taxon>
        <taxon>Fungi</taxon>
        <taxon>Dikarya</taxon>
        <taxon>Ascomycota</taxon>
        <taxon>Pezizomycotina</taxon>
        <taxon>Dothideomycetes</taxon>
        <taxon>Dothideomycetidae</taxon>
        <taxon>Mycosphaerellales</taxon>
        <taxon>Extremaceae</taxon>
        <taxon>Extremus</taxon>
    </lineage>
</organism>
<dbReference type="EMBL" id="JAWDJX010000046">
    <property type="protein sequence ID" value="KAK3048671.1"/>
    <property type="molecule type" value="Genomic_DNA"/>
</dbReference>
<feature type="transmembrane region" description="Helical" evidence="7">
    <location>
        <begin position="114"/>
        <end position="135"/>
    </location>
</feature>
<reference evidence="9" key="1">
    <citation type="submission" date="2023-04" db="EMBL/GenBank/DDBJ databases">
        <title>Black Yeasts Isolated from many extreme environments.</title>
        <authorList>
            <person name="Coleine C."/>
            <person name="Stajich J.E."/>
            <person name="Selbmann L."/>
        </authorList>
    </citation>
    <scope>NUCLEOTIDE SEQUENCE</scope>
    <source>
        <strain evidence="9">CCFEE 5312</strain>
    </source>
</reference>
<evidence type="ECO:0000313" key="10">
    <source>
        <dbReference type="Proteomes" id="UP001271007"/>
    </source>
</evidence>
<evidence type="ECO:0000256" key="7">
    <source>
        <dbReference type="RuleBase" id="RU367097"/>
    </source>
</evidence>
<evidence type="ECO:0000256" key="6">
    <source>
        <dbReference type="ARBA" id="ARBA00023136"/>
    </source>
</evidence>
<keyword evidence="6 7" id="KW-0472">Membrane</keyword>
<evidence type="ECO:0000256" key="8">
    <source>
        <dbReference type="SAM" id="MobiDB-lite"/>
    </source>
</evidence>
<name>A0AAJ0D8B6_9PEZI</name>
<dbReference type="GO" id="GO:0000139">
    <property type="term" value="C:Golgi membrane"/>
    <property type="evidence" value="ECO:0007669"/>
    <property type="project" value="UniProtKB-SubCell"/>
</dbReference>
<accession>A0AAJ0D8B6</accession>
<keyword evidence="5 7" id="KW-1133">Transmembrane helix</keyword>
<comment type="caution">
    <text evidence="9">The sequence shown here is derived from an EMBL/GenBank/DDBJ whole genome shotgun (WGS) entry which is preliminary data.</text>
</comment>
<keyword evidence="7" id="KW-0968">Cytoplasmic vesicle</keyword>
<comment type="subunit">
    <text evidence="3 7">Homooligomer.</text>
</comment>
<keyword evidence="7" id="KW-0333">Golgi apparatus</keyword>
<comment type="function">
    <text evidence="1 7">Involved in the import of GDP-mannose from the cytoplasm into the Golgi lumen.</text>
</comment>
<evidence type="ECO:0000256" key="2">
    <source>
        <dbReference type="ARBA" id="ARBA00010425"/>
    </source>
</evidence>
<feature type="transmembrane region" description="Helical" evidence="7">
    <location>
        <begin position="283"/>
        <end position="301"/>
    </location>
</feature>
<dbReference type="GO" id="GO:0005789">
    <property type="term" value="C:endoplasmic reticulum membrane"/>
    <property type="evidence" value="ECO:0007669"/>
    <property type="project" value="UniProtKB-SubCell"/>
</dbReference>
<dbReference type="Proteomes" id="UP001271007">
    <property type="component" value="Unassembled WGS sequence"/>
</dbReference>
<evidence type="ECO:0000256" key="3">
    <source>
        <dbReference type="ARBA" id="ARBA00011182"/>
    </source>
</evidence>
<proteinExistence type="inferred from homology"/>